<dbReference type="CDD" id="cd04301">
    <property type="entry name" value="NAT_SF"/>
    <property type="match status" value="1"/>
</dbReference>
<dbReference type="RefSeq" id="WP_022937522.1">
    <property type="nucleotide sequence ID" value="NZ_CABKRQ010000003.1"/>
</dbReference>
<dbReference type="InterPro" id="IPR000182">
    <property type="entry name" value="GNAT_dom"/>
</dbReference>
<sequence>MIRLYRNTDQKAVMSIWLQANLKAHSFISADYWQSHYEEVAKMLSSAELLVAENDGRICGFIGMYNEMIAGLFVDEHYRGKGIGKMLLDTVKQMNSQLHLQVYKKNKQALHFYQRESFSIEKEQQDAASGEIEYVMKWVKKKL</sequence>
<dbReference type="Proteomes" id="UP000247612">
    <property type="component" value="Unassembled WGS sequence"/>
</dbReference>
<keyword evidence="2" id="KW-0012">Acyltransferase</keyword>
<dbReference type="SUPFAM" id="SSF55729">
    <property type="entry name" value="Acyl-CoA N-acyltransferases (Nat)"/>
    <property type="match status" value="1"/>
</dbReference>
<protein>
    <submittedName>
        <fullName evidence="4">Putative acetyltransferase</fullName>
    </submittedName>
</protein>
<dbReference type="Pfam" id="PF13508">
    <property type="entry name" value="Acetyltransf_7"/>
    <property type="match status" value="1"/>
</dbReference>
<evidence type="ECO:0000256" key="2">
    <source>
        <dbReference type="ARBA" id="ARBA00023315"/>
    </source>
</evidence>
<proteinExistence type="predicted"/>
<accession>A0A318KLY2</accession>
<comment type="caution">
    <text evidence="4">The sequence shown here is derived from an EMBL/GenBank/DDBJ whole genome shotgun (WGS) entry which is preliminary data.</text>
</comment>
<name>A0A318KLY2_9FIRM</name>
<evidence type="ECO:0000256" key="1">
    <source>
        <dbReference type="ARBA" id="ARBA00022679"/>
    </source>
</evidence>
<keyword evidence="5" id="KW-1185">Reference proteome</keyword>
<dbReference type="InterPro" id="IPR016181">
    <property type="entry name" value="Acyl_CoA_acyltransferase"/>
</dbReference>
<keyword evidence="1 4" id="KW-0808">Transferase</keyword>
<dbReference type="PROSITE" id="PS51186">
    <property type="entry name" value="GNAT"/>
    <property type="match status" value="1"/>
</dbReference>
<feature type="domain" description="N-acetyltransferase" evidence="3">
    <location>
        <begin position="1"/>
        <end position="143"/>
    </location>
</feature>
<evidence type="ECO:0000259" key="3">
    <source>
        <dbReference type="PROSITE" id="PS51186"/>
    </source>
</evidence>
<dbReference type="Gene3D" id="3.40.630.30">
    <property type="match status" value="1"/>
</dbReference>
<evidence type="ECO:0000313" key="5">
    <source>
        <dbReference type="Proteomes" id="UP000247612"/>
    </source>
</evidence>
<dbReference type="PANTHER" id="PTHR43800:SF1">
    <property type="entry name" value="PEPTIDYL-LYSINE N-ACETYLTRANSFERASE YJAB"/>
    <property type="match status" value="1"/>
</dbReference>
<dbReference type="PANTHER" id="PTHR43800">
    <property type="entry name" value="PEPTIDYL-LYSINE N-ACETYLTRANSFERASE YJAB"/>
    <property type="match status" value="1"/>
</dbReference>
<dbReference type="OrthoDB" id="9794197at2"/>
<gene>
    <name evidence="4" type="ORF">DES51_106153</name>
</gene>
<reference evidence="4 5" key="1">
    <citation type="submission" date="2018-05" db="EMBL/GenBank/DDBJ databases">
        <title>Genomic Encyclopedia of Type Strains, Phase IV (KMG-IV): sequencing the most valuable type-strain genomes for metagenomic binning, comparative biology and taxonomic classification.</title>
        <authorList>
            <person name="Goeker M."/>
        </authorList>
    </citation>
    <scope>NUCLEOTIDE SEQUENCE [LARGE SCALE GENOMIC DNA]</scope>
    <source>
        <strain evidence="4 5">JC118</strain>
    </source>
</reference>
<dbReference type="EMBL" id="QJKH01000006">
    <property type="protein sequence ID" value="PXX79034.1"/>
    <property type="molecule type" value="Genomic_DNA"/>
</dbReference>
<dbReference type="AlphaFoldDB" id="A0A318KLY2"/>
<dbReference type="GO" id="GO:0016747">
    <property type="term" value="F:acyltransferase activity, transferring groups other than amino-acyl groups"/>
    <property type="evidence" value="ECO:0007669"/>
    <property type="project" value="InterPro"/>
</dbReference>
<organism evidence="4 5">
    <name type="scientific">Dielma fastidiosa</name>
    <dbReference type="NCBI Taxonomy" id="1034346"/>
    <lineage>
        <taxon>Bacteria</taxon>
        <taxon>Bacillati</taxon>
        <taxon>Bacillota</taxon>
        <taxon>Erysipelotrichia</taxon>
        <taxon>Erysipelotrichales</taxon>
        <taxon>Erysipelotrichaceae</taxon>
        <taxon>Dielma</taxon>
    </lineage>
</organism>
<evidence type="ECO:0000313" key="4">
    <source>
        <dbReference type="EMBL" id="PXX79034.1"/>
    </source>
</evidence>
<dbReference type="STRING" id="1034346.GCA_000313565_01207"/>